<reference evidence="1 2" key="1">
    <citation type="submission" date="2014-07" db="EMBL/GenBank/DDBJ databases">
        <title>Porphyromonadaceae bacterium OUH 308042 = ATCC BAA-2681 = DSM 28342 draft genome.</title>
        <authorList>
            <person name="Sydenham T.V."/>
            <person name="Hasman H."/>
            <person name="Justensen U.S."/>
        </authorList>
    </citation>
    <scope>NUCLEOTIDE SEQUENCE [LARGE SCALE GENOMIC DNA]</scope>
    <source>
        <strain evidence="1 2">OUH 308042</strain>
    </source>
</reference>
<dbReference type="Proteomes" id="UP000031980">
    <property type="component" value="Unassembled WGS sequence"/>
</dbReference>
<evidence type="ECO:0008006" key="3">
    <source>
        <dbReference type="Google" id="ProtNLM"/>
    </source>
</evidence>
<dbReference type="Gene3D" id="2.30.180.10">
    <property type="entry name" value="FAS1 domain"/>
    <property type="match status" value="1"/>
</dbReference>
<dbReference type="SUPFAM" id="SSF82153">
    <property type="entry name" value="FAS1 domain"/>
    <property type="match status" value="1"/>
</dbReference>
<keyword evidence="2" id="KW-1185">Reference proteome</keyword>
<gene>
    <name evidence="1" type="ORF">BA92_07340</name>
</gene>
<evidence type="ECO:0000313" key="2">
    <source>
        <dbReference type="Proteomes" id="UP000031980"/>
    </source>
</evidence>
<protein>
    <recommendedName>
        <fullName evidence="3">FAS1 domain-containing protein</fullName>
    </recommendedName>
</protein>
<dbReference type="RefSeq" id="WP_041505086.1">
    <property type="nucleotide sequence ID" value="NZ_JPIU01000038.1"/>
</dbReference>
<dbReference type="EMBL" id="JPIU01000038">
    <property type="protein sequence ID" value="KIO44829.1"/>
    <property type="molecule type" value="Genomic_DNA"/>
</dbReference>
<dbReference type="AlphaFoldDB" id="A0A0C3RGX4"/>
<name>A0A0C3RGX4_9PORP</name>
<organism evidence="1 2">
    <name type="scientific">Sanguibacteroides justesenii</name>
    <dbReference type="NCBI Taxonomy" id="1547597"/>
    <lineage>
        <taxon>Bacteria</taxon>
        <taxon>Pseudomonadati</taxon>
        <taxon>Bacteroidota</taxon>
        <taxon>Bacteroidia</taxon>
        <taxon>Bacteroidales</taxon>
        <taxon>Porphyromonadaceae</taxon>
        <taxon>Sanguibacteroides</taxon>
    </lineage>
</organism>
<comment type="caution">
    <text evidence="1">The sequence shown here is derived from an EMBL/GenBank/DDBJ whole genome shotgun (WGS) entry which is preliminary data.</text>
</comment>
<dbReference type="InterPro" id="IPR036378">
    <property type="entry name" value="FAS1_dom_sf"/>
</dbReference>
<sequence length="204" mass="22945">MDKIVLYLIVGIVLTGCTKENFIDTGLAVGYQDCSMLEYMKNNPGNWDSTVVMIEHAGLEKLFDGKDPDYPKFTFFGPKKLSLLRYLLDNDIERIKDMDPEECREMILEYVCVDLILRKDVPKGTAFLPWPPIPGEGGMDISMLGGNACRLFARTQDYEGLPEAGATYIYLESRRKTTNIATSDLRFTNGIIHALATKHTFGSL</sequence>
<accession>A0A0C3RGX4</accession>
<dbReference type="PROSITE" id="PS51257">
    <property type="entry name" value="PROKAR_LIPOPROTEIN"/>
    <property type="match status" value="1"/>
</dbReference>
<evidence type="ECO:0000313" key="1">
    <source>
        <dbReference type="EMBL" id="KIO44829.1"/>
    </source>
</evidence>
<proteinExistence type="predicted"/>